<reference evidence="1 2" key="1">
    <citation type="journal article" date="2011" name="Stand. Genomic Sci.">
        <title>Complete genome sequence of the filamentous gliding predatory bacterium Herpetosiphon aurantiacus type strain (114-95(T)).</title>
        <authorList>
            <person name="Kiss H."/>
            <person name="Nett M."/>
            <person name="Domin N."/>
            <person name="Martin K."/>
            <person name="Maresca J.A."/>
            <person name="Copeland A."/>
            <person name="Lapidus A."/>
            <person name="Lucas S."/>
            <person name="Berry K.W."/>
            <person name="Glavina Del Rio T."/>
            <person name="Dalin E."/>
            <person name="Tice H."/>
            <person name="Pitluck S."/>
            <person name="Richardson P."/>
            <person name="Bruce D."/>
            <person name="Goodwin L."/>
            <person name="Han C."/>
            <person name="Detter J.C."/>
            <person name="Schmutz J."/>
            <person name="Brettin T."/>
            <person name="Land M."/>
            <person name="Hauser L."/>
            <person name="Kyrpides N.C."/>
            <person name="Ivanova N."/>
            <person name="Goker M."/>
            <person name="Woyke T."/>
            <person name="Klenk H.P."/>
            <person name="Bryant D.A."/>
        </authorList>
    </citation>
    <scope>NUCLEOTIDE SEQUENCE [LARGE SCALE GENOMIC DNA]</scope>
    <source>
        <strain evidence="2">ATCC 23779 / DSM 785 / 114-95</strain>
    </source>
</reference>
<dbReference type="BioCyc" id="HAUR316274:GHYA-3681-MONOMER"/>
<evidence type="ECO:0000313" key="1">
    <source>
        <dbReference type="EMBL" id="ABX06278.1"/>
    </source>
</evidence>
<dbReference type="EMBL" id="CP000875">
    <property type="protein sequence ID" value="ABX06278.1"/>
    <property type="molecule type" value="Genomic_DNA"/>
</dbReference>
<name>A9B667_HERA2</name>
<dbReference type="HOGENOM" id="CLU_579739_0_0_0"/>
<dbReference type="STRING" id="316274.Haur_3642"/>
<protein>
    <submittedName>
        <fullName evidence="1">Uncharacterized protein</fullName>
    </submittedName>
</protein>
<dbReference type="KEGG" id="hau:Haur_3642"/>
<dbReference type="SUPFAM" id="SSF50969">
    <property type="entry name" value="YVTN repeat-like/Quinoprotein amine dehydrogenase"/>
    <property type="match status" value="1"/>
</dbReference>
<dbReference type="InParanoid" id="A9B667"/>
<dbReference type="InterPro" id="IPR011044">
    <property type="entry name" value="Quino_amine_DH_bsu"/>
</dbReference>
<dbReference type="AlphaFoldDB" id="A9B667"/>
<accession>A9B667</accession>
<dbReference type="Proteomes" id="UP000000787">
    <property type="component" value="Chromosome"/>
</dbReference>
<dbReference type="PROSITE" id="PS51257">
    <property type="entry name" value="PROKAR_LIPOPROTEIN"/>
    <property type="match status" value="1"/>
</dbReference>
<proteinExistence type="predicted"/>
<gene>
    <name evidence="1" type="ordered locus">Haur_3642</name>
</gene>
<keyword evidence="2" id="KW-1185">Reference proteome</keyword>
<organism evidence="1 2">
    <name type="scientific">Herpetosiphon aurantiacus (strain ATCC 23779 / DSM 785 / 114-95)</name>
    <dbReference type="NCBI Taxonomy" id="316274"/>
    <lineage>
        <taxon>Bacteria</taxon>
        <taxon>Bacillati</taxon>
        <taxon>Chloroflexota</taxon>
        <taxon>Chloroflexia</taxon>
        <taxon>Herpetosiphonales</taxon>
        <taxon>Herpetosiphonaceae</taxon>
        <taxon>Herpetosiphon</taxon>
    </lineage>
</organism>
<evidence type="ECO:0000313" key="2">
    <source>
        <dbReference type="Proteomes" id="UP000000787"/>
    </source>
</evidence>
<sequence>MRRLIALGVLGLVLTSCGQTTKQPSAATPSPSQALLITPTLVEPPPTLTVLTSALPTHFDFVEAEPLFVEAIPPALEVQRVDADLRWQELPNAALLVLSQRFDDSVAALNYRDLGLFDPQGQLLFSPNHELEKLGWCSSEHSAYAPSAQWSDDGRWFLLGCQAELEQFRYAILDLAKNQWLLISAADSTGEQPSDVGVLLQHNQFWLTYNHAPSPATWVYQFEPATEHTTEISVFATMDSNVSSGLIDMQAQPDGRMLFHGWRAAARGLYLWQAGQLYRLQFEQPLLLDERLIWAENNEAALVYHTQSISSTLQQTYELKLDLKTQQVSLSNTSTAWIAPPATVARNGYSWNLRLDGWHFEHNQQAVAWLPNTEQLFTAFGDWRKTDGDAWICQVEQGVGANVLAIDATGQSRQFLHYPNVGFSYPDCVSESPSGLLAISLSNNRIVLVDAQGQELATIVGASRGWRPTGE</sequence>